<accession>A0ABQ7J3G0</accession>
<dbReference type="EMBL" id="RCSX01000001">
    <property type="protein sequence ID" value="KAF7940584.1"/>
    <property type="molecule type" value="Genomic_DNA"/>
</dbReference>
<evidence type="ECO:0000256" key="1">
    <source>
        <dbReference type="SAM" id="SignalP"/>
    </source>
</evidence>
<comment type="caution">
    <text evidence="2">The sequence shown here is derived from an EMBL/GenBank/DDBJ whole genome shotgun (WGS) entry which is preliminary data.</text>
</comment>
<evidence type="ECO:0000313" key="2">
    <source>
        <dbReference type="EMBL" id="KAF7940584.1"/>
    </source>
</evidence>
<sequence length="65" mass="6848">MISFTTAFVAAAAVAGVFASPTGAAPAELTKRNSPNAQIKPSFFRHLPSFKNQFKTSASSILHIP</sequence>
<reference evidence="2 3" key="1">
    <citation type="journal article" date="2020" name="Genome Biol. Evol.">
        <title>Comparative genomics of Sclerotiniaceae.</title>
        <authorList>
            <person name="Valero Jimenez C.A."/>
            <person name="Steentjes M."/>
            <person name="Scholten O.E."/>
            <person name="Van Kan J.A.L."/>
        </authorList>
    </citation>
    <scope>NUCLEOTIDE SEQUENCE [LARGE SCALE GENOMIC DNA]</scope>
    <source>
        <strain evidence="2 3">B1</strain>
    </source>
</reference>
<feature type="signal peptide" evidence="1">
    <location>
        <begin position="1"/>
        <end position="19"/>
    </location>
</feature>
<protein>
    <submittedName>
        <fullName evidence="2">Uncharacterized protein</fullName>
    </submittedName>
</protein>
<gene>
    <name evidence="2" type="ORF">EAE98_000711</name>
</gene>
<dbReference type="Proteomes" id="UP000783213">
    <property type="component" value="Unassembled WGS sequence"/>
</dbReference>
<keyword evidence="1" id="KW-0732">Signal</keyword>
<feature type="chain" id="PRO_5045947434" evidence="1">
    <location>
        <begin position="20"/>
        <end position="65"/>
    </location>
</feature>
<name>A0ABQ7J3G0_9HELO</name>
<evidence type="ECO:0000313" key="3">
    <source>
        <dbReference type="Proteomes" id="UP000783213"/>
    </source>
</evidence>
<dbReference type="GeneID" id="62227486"/>
<dbReference type="RefSeq" id="XP_038816006.1">
    <property type="nucleotide sequence ID" value="XM_038948329.1"/>
</dbReference>
<proteinExistence type="predicted"/>
<keyword evidence="3" id="KW-1185">Reference proteome</keyword>
<organism evidence="2 3">
    <name type="scientific">Botrytis deweyae</name>
    <dbReference type="NCBI Taxonomy" id="2478750"/>
    <lineage>
        <taxon>Eukaryota</taxon>
        <taxon>Fungi</taxon>
        <taxon>Dikarya</taxon>
        <taxon>Ascomycota</taxon>
        <taxon>Pezizomycotina</taxon>
        <taxon>Leotiomycetes</taxon>
        <taxon>Helotiales</taxon>
        <taxon>Sclerotiniaceae</taxon>
        <taxon>Botrytis</taxon>
    </lineage>
</organism>